<dbReference type="Gene3D" id="3.30.460.10">
    <property type="entry name" value="Beta Polymerase, domain 2"/>
    <property type="match status" value="1"/>
</dbReference>
<proteinExistence type="predicted"/>
<name>A0A7C0Y4N0_DESA2</name>
<dbReference type="InterPro" id="IPR002934">
    <property type="entry name" value="Polymerase_NTP_transf_dom"/>
</dbReference>
<feature type="domain" description="Polymerase nucleotidyl transferase" evidence="1">
    <location>
        <begin position="23"/>
        <end position="89"/>
    </location>
</feature>
<evidence type="ECO:0000259" key="1">
    <source>
        <dbReference type="Pfam" id="PF01909"/>
    </source>
</evidence>
<dbReference type="PANTHER" id="PTHR33933:SF1">
    <property type="entry name" value="PROTEIN ADENYLYLTRANSFERASE MNTA-RELATED"/>
    <property type="match status" value="1"/>
</dbReference>
<dbReference type="Proteomes" id="UP000886289">
    <property type="component" value="Unassembled WGS sequence"/>
</dbReference>
<dbReference type="CDD" id="cd05403">
    <property type="entry name" value="NT_KNTase_like"/>
    <property type="match status" value="1"/>
</dbReference>
<comment type="caution">
    <text evidence="2">The sequence shown here is derived from an EMBL/GenBank/DDBJ whole genome shotgun (WGS) entry which is preliminary data.</text>
</comment>
<dbReference type="EMBL" id="DRBS01000106">
    <property type="protein sequence ID" value="HDD43768.1"/>
    <property type="molecule type" value="Genomic_DNA"/>
</dbReference>
<dbReference type="GO" id="GO:0016779">
    <property type="term" value="F:nucleotidyltransferase activity"/>
    <property type="evidence" value="ECO:0007669"/>
    <property type="project" value="InterPro"/>
</dbReference>
<dbReference type="InterPro" id="IPR043519">
    <property type="entry name" value="NT_sf"/>
</dbReference>
<dbReference type="PANTHER" id="PTHR33933">
    <property type="entry name" value="NUCLEOTIDYLTRANSFERASE"/>
    <property type="match status" value="1"/>
</dbReference>
<reference evidence="2" key="1">
    <citation type="journal article" date="2020" name="mSystems">
        <title>Genome- and Community-Level Interaction Insights into Carbon Utilization and Element Cycling Functions of Hydrothermarchaeota in Hydrothermal Sediment.</title>
        <authorList>
            <person name="Zhou Z."/>
            <person name="Liu Y."/>
            <person name="Xu W."/>
            <person name="Pan J."/>
            <person name="Luo Z.H."/>
            <person name="Li M."/>
        </authorList>
    </citation>
    <scope>NUCLEOTIDE SEQUENCE [LARGE SCALE GENOMIC DNA]</scope>
    <source>
        <strain evidence="2">HyVt-233</strain>
    </source>
</reference>
<dbReference type="InterPro" id="IPR052548">
    <property type="entry name" value="Type_VII_TA_antitoxin"/>
</dbReference>
<dbReference type="SUPFAM" id="SSF81301">
    <property type="entry name" value="Nucleotidyltransferase"/>
    <property type="match status" value="1"/>
</dbReference>
<sequence>MSYKKIYQDLIKKVLELSKVYYQNRLVSFAIFGSVARDSFRPDSDIDILIVAEKLPKGRVKRVEEFEKNIERKLEFELKALYKKGIYPYFSPIFKTKEEVLRGSWLFLDMVFDAKILYDKDDFFKNFLFSLKEKLKKIGAKRIFKGNAWYWVLKPDYKVGDIIDI</sequence>
<dbReference type="Pfam" id="PF01909">
    <property type="entry name" value="NTP_transf_2"/>
    <property type="match status" value="1"/>
</dbReference>
<dbReference type="AlphaFoldDB" id="A0A7C0Y4N0"/>
<gene>
    <name evidence="2" type="ORF">ENG63_02765</name>
</gene>
<accession>A0A7C0Y4N0</accession>
<evidence type="ECO:0000313" key="2">
    <source>
        <dbReference type="EMBL" id="HDD43768.1"/>
    </source>
</evidence>
<organism evidence="2">
    <name type="scientific">Desulfofervidus auxilii</name>
    <dbReference type="NCBI Taxonomy" id="1621989"/>
    <lineage>
        <taxon>Bacteria</taxon>
        <taxon>Pseudomonadati</taxon>
        <taxon>Thermodesulfobacteriota</taxon>
        <taxon>Candidatus Desulfofervidia</taxon>
        <taxon>Candidatus Desulfofervidales</taxon>
        <taxon>Candidatus Desulfofervidaceae</taxon>
        <taxon>Candidatus Desulfofervidus</taxon>
    </lineage>
</organism>
<protein>
    <submittedName>
        <fullName evidence="2">Nucleotidyltransferase domain-containing protein</fullName>
    </submittedName>
</protein>